<name>A0A6J2WG43_CHACN</name>
<dbReference type="Pfam" id="PF15045">
    <property type="entry name" value="Clathrin_bdg"/>
    <property type="match status" value="1"/>
</dbReference>
<sequence>MEPDIIHLYSSTPPPLDEGTEEDDDEFGEFGGFGEEMSSSFSFAEFEAPIDCSQSRTANVSPPDLYTISETPCCVSLPGKSVSAEDGREPPDESLSSDLFVGSGTLAVQPEVSSSCVNGDLAVAEVIANGFTLTGPEEGPSRLVSDHTCVCEHPRIVDSSVLHDTQLRDTSEHMGDTDEDKGLSNGFSDPHIDSEQEGDSITQSHCTETVNSGSRKVATGVDQKSTLQQRDSEVFLGYQDVHSKPETHTDLPKAPASEEVGTGELGILDDRVPTPACSPPGGRESPDPNRSSISEEFASFCEAVSPNRLESLADYGELGGLSEGFVAVVSVVSQAEPDEDFGEFGEPVSSSGQGFADFSQTESVTQEGFADFVTAPSGISTSSDEGEFVDTDTLKDCKERELEEEEVEQLAEEPVDEVDEFSDFPASDSFADFRSAPFGGVTDEGAEERWAAFEVDGQELAAQDSWATFGEEQSMSLSVEEQERWQAGMSVMAPPSESPQSARRDSVTATLSDGLRRLFLASFPEVITVPAVSEMKEEIGSLRTLLDTQQLQLEQRDQGCSTAHWEPQEMWWHLQDIHSAFGLKFQWGGSHSNRALLNCLGVDTRNILFTGQKKQPVIVPMFASGLGMLQPTKETVKLSQAQISSVPAFSSTSQSTQGEPSAIQLDCISSGLMNPLDGVDPELYELTTAKIESSNTGSNIASAFTRLMASMEKSSTATKKPSSDEHLSEEASKVISHLPDLSFMRAKVLMFPSTLTPLTAPGTTQE</sequence>
<dbReference type="PANTHER" id="PTHR16156">
    <property type="entry name" value="AFTIPHILIN A-RELATED"/>
    <property type="match status" value="1"/>
</dbReference>
<gene>
    <name evidence="4" type="primary">aftphb</name>
</gene>
<feature type="compositionally biased region" description="Basic and acidic residues" evidence="1">
    <location>
        <begin position="165"/>
        <end position="182"/>
    </location>
</feature>
<feature type="region of interest" description="Disordered" evidence="1">
    <location>
        <begin position="712"/>
        <end position="731"/>
    </location>
</feature>
<reference evidence="4" key="1">
    <citation type="submission" date="2025-08" db="UniProtKB">
        <authorList>
            <consortium name="RefSeq"/>
        </authorList>
    </citation>
    <scope>IDENTIFICATION</scope>
</reference>
<feature type="region of interest" description="Disordered" evidence="1">
    <location>
        <begin position="162"/>
        <end position="292"/>
    </location>
</feature>
<dbReference type="GO" id="GO:0030121">
    <property type="term" value="C:AP-1 adaptor complex"/>
    <property type="evidence" value="ECO:0007669"/>
    <property type="project" value="TreeGrafter"/>
</dbReference>
<accession>A0A6J2WG43</accession>
<proteinExistence type="predicted"/>
<feature type="compositionally biased region" description="Acidic residues" evidence="1">
    <location>
        <begin position="18"/>
        <end position="28"/>
    </location>
</feature>
<dbReference type="AlphaFoldDB" id="A0A6J2WG43"/>
<dbReference type="InParanoid" id="A0A6J2WG43"/>
<dbReference type="OrthoDB" id="5917212at2759"/>
<dbReference type="PANTHER" id="PTHR16156:SF10">
    <property type="entry name" value="AFTIPHILIN-RELATED"/>
    <property type="match status" value="1"/>
</dbReference>
<dbReference type="InterPro" id="IPR029205">
    <property type="entry name" value="Clathrin-bd"/>
</dbReference>
<evidence type="ECO:0000313" key="3">
    <source>
        <dbReference type="Proteomes" id="UP000504632"/>
    </source>
</evidence>
<dbReference type="InterPro" id="IPR046359">
    <property type="entry name" value="Aftin-like"/>
</dbReference>
<keyword evidence="3" id="KW-1185">Reference proteome</keyword>
<dbReference type="GO" id="GO:0032588">
    <property type="term" value="C:trans-Golgi network membrane"/>
    <property type="evidence" value="ECO:0007669"/>
    <property type="project" value="InterPro"/>
</dbReference>
<evidence type="ECO:0000256" key="1">
    <source>
        <dbReference type="SAM" id="MobiDB-lite"/>
    </source>
</evidence>
<evidence type="ECO:0000259" key="2">
    <source>
        <dbReference type="Pfam" id="PF15045"/>
    </source>
</evidence>
<evidence type="ECO:0000313" key="4">
    <source>
        <dbReference type="RefSeq" id="XP_030643308.1"/>
    </source>
</evidence>
<feature type="compositionally biased region" description="Basic and acidic residues" evidence="1">
    <location>
        <begin position="721"/>
        <end position="731"/>
    </location>
</feature>
<dbReference type="GeneID" id="115823400"/>
<organism evidence="3 4">
    <name type="scientific">Chanos chanos</name>
    <name type="common">Milkfish</name>
    <name type="synonym">Mugil chanos</name>
    <dbReference type="NCBI Taxonomy" id="29144"/>
    <lineage>
        <taxon>Eukaryota</taxon>
        <taxon>Metazoa</taxon>
        <taxon>Chordata</taxon>
        <taxon>Craniata</taxon>
        <taxon>Vertebrata</taxon>
        <taxon>Euteleostomi</taxon>
        <taxon>Actinopterygii</taxon>
        <taxon>Neopterygii</taxon>
        <taxon>Teleostei</taxon>
        <taxon>Ostariophysi</taxon>
        <taxon>Gonorynchiformes</taxon>
        <taxon>Chanidae</taxon>
        <taxon>Chanos</taxon>
    </lineage>
</organism>
<feature type="compositionally biased region" description="Polar residues" evidence="1">
    <location>
        <begin position="348"/>
        <end position="361"/>
    </location>
</feature>
<feature type="compositionally biased region" description="Basic and acidic residues" evidence="1">
    <location>
        <begin position="241"/>
        <end position="251"/>
    </location>
</feature>
<dbReference type="Proteomes" id="UP000504632">
    <property type="component" value="Chromosome 10"/>
</dbReference>
<dbReference type="RefSeq" id="XP_030643308.1">
    <property type="nucleotide sequence ID" value="XM_030787448.1"/>
</dbReference>
<feature type="domain" description="Aftiphilin clathrin-binding box" evidence="2">
    <location>
        <begin position="569"/>
        <end position="636"/>
    </location>
</feature>
<protein>
    <submittedName>
        <fullName evidence="4">Aftiphilin</fullName>
    </submittedName>
</protein>
<feature type="region of interest" description="Disordered" evidence="1">
    <location>
        <begin position="338"/>
        <end position="361"/>
    </location>
</feature>
<dbReference type="GO" id="GO:0030276">
    <property type="term" value="F:clathrin binding"/>
    <property type="evidence" value="ECO:0007669"/>
    <property type="project" value="InterPro"/>
</dbReference>
<dbReference type="CTD" id="100004990"/>
<feature type="compositionally biased region" description="Polar residues" evidence="1">
    <location>
        <begin position="199"/>
        <end position="214"/>
    </location>
</feature>
<feature type="region of interest" description="Disordered" evidence="1">
    <location>
        <begin position="1"/>
        <end position="32"/>
    </location>
</feature>